<dbReference type="Proteomes" id="UP000216311">
    <property type="component" value="Unassembled WGS sequence"/>
</dbReference>
<keyword evidence="1" id="KW-1133">Transmembrane helix</keyword>
<organism evidence="2 3">
    <name type="scientific">Enemella dayhoffiae</name>
    <dbReference type="NCBI Taxonomy" id="2016507"/>
    <lineage>
        <taxon>Bacteria</taxon>
        <taxon>Bacillati</taxon>
        <taxon>Actinomycetota</taxon>
        <taxon>Actinomycetes</taxon>
        <taxon>Propionibacteriales</taxon>
        <taxon>Propionibacteriaceae</taxon>
        <taxon>Enemella</taxon>
    </lineage>
</organism>
<evidence type="ECO:0000313" key="3">
    <source>
        <dbReference type="Proteomes" id="UP000216311"/>
    </source>
</evidence>
<keyword evidence="1" id="KW-0812">Transmembrane</keyword>
<reference evidence="2 3" key="1">
    <citation type="submission" date="2017-07" db="EMBL/GenBank/DDBJ databases">
        <title>Draft whole genome sequences of clinical Proprionibacteriaceae strains.</title>
        <authorList>
            <person name="Bernier A.-M."/>
            <person name="Bernard K."/>
            <person name="Domingo M.-C."/>
        </authorList>
    </citation>
    <scope>NUCLEOTIDE SEQUENCE [LARGE SCALE GENOMIC DNA]</scope>
    <source>
        <strain evidence="2 3">NML 130396</strain>
    </source>
</reference>
<dbReference type="OrthoDB" id="9792788at2"/>
<dbReference type="NCBIfam" id="NF008528">
    <property type="entry name" value="PRK11463.1-2"/>
    <property type="match status" value="1"/>
</dbReference>
<dbReference type="InterPro" id="IPR007313">
    <property type="entry name" value="FxsA"/>
</dbReference>
<protein>
    <submittedName>
        <fullName evidence="2">FxsA protein</fullName>
    </submittedName>
</protein>
<dbReference type="AlphaFoldDB" id="A0A255H4S4"/>
<keyword evidence="3" id="KW-1185">Reference proteome</keyword>
<proteinExistence type="predicted"/>
<dbReference type="PANTHER" id="PTHR35335:SF1">
    <property type="entry name" value="UPF0716 PROTEIN FXSA"/>
    <property type="match status" value="1"/>
</dbReference>
<keyword evidence="1" id="KW-0472">Membrane</keyword>
<dbReference type="GO" id="GO:0016020">
    <property type="term" value="C:membrane"/>
    <property type="evidence" value="ECO:0007669"/>
    <property type="project" value="InterPro"/>
</dbReference>
<evidence type="ECO:0000313" key="2">
    <source>
        <dbReference type="EMBL" id="OYO22670.1"/>
    </source>
</evidence>
<name>A0A255H4S4_9ACTN</name>
<dbReference type="PANTHER" id="PTHR35335">
    <property type="entry name" value="UPF0716 PROTEIN FXSA"/>
    <property type="match status" value="1"/>
</dbReference>
<gene>
    <name evidence="2" type="ORF">CGZ93_07400</name>
</gene>
<feature type="transmembrane region" description="Helical" evidence="1">
    <location>
        <begin position="92"/>
        <end position="119"/>
    </location>
</feature>
<sequence>MSGQLPGAQPRRRRGWVLPVLMAVFLIVPLVEVFILLKVGDLIGVWPTVGLLVLMAVLGSWLSKREGARAWGALNKALATGQMPQGELADAALILSGGLMLLFPGFFTDVIGLFCLLPFTRPIARKALGKLIGARLKAYRPPNPLDGFLGGAPGHDPHGSAYGRPNYRQGDVIEGEVIDDDPDRKR</sequence>
<dbReference type="EMBL" id="NMVQ01000010">
    <property type="protein sequence ID" value="OYO22670.1"/>
    <property type="molecule type" value="Genomic_DNA"/>
</dbReference>
<dbReference type="Pfam" id="PF04186">
    <property type="entry name" value="FxsA"/>
    <property type="match status" value="1"/>
</dbReference>
<evidence type="ECO:0000256" key="1">
    <source>
        <dbReference type="SAM" id="Phobius"/>
    </source>
</evidence>
<comment type="caution">
    <text evidence="2">The sequence shown here is derived from an EMBL/GenBank/DDBJ whole genome shotgun (WGS) entry which is preliminary data.</text>
</comment>
<feature type="transmembrane region" description="Helical" evidence="1">
    <location>
        <begin position="43"/>
        <end position="62"/>
    </location>
</feature>
<accession>A0A255H4S4</accession>
<feature type="transmembrane region" description="Helical" evidence="1">
    <location>
        <begin position="16"/>
        <end position="37"/>
    </location>
</feature>